<dbReference type="Pfam" id="PF00903">
    <property type="entry name" value="Glyoxalase"/>
    <property type="match status" value="1"/>
</dbReference>
<protein>
    <submittedName>
        <fullName evidence="2">Glyoxalase</fullName>
    </submittedName>
</protein>
<dbReference type="InterPro" id="IPR004360">
    <property type="entry name" value="Glyas_Fos-R_dOase_dom"/>
</dbReference>
<comment type="caution">
    <text evidence="2">The sequence shown here is derived from an EMBL/GenBank/DDBJ whole genome shotgun (WGS) entry which is preliminary data.</text>
</comment>
<organism evidence="2 3">
    <name type="scientific">Vogesella fluminis</name>
    <dbReference type="NCBI Taxonomy" id="1069161"/>
    <lineage>
        <taxon>Bacteria</taxon>
        <taxon>Pseudomonadati</taxon>
        <taxon>Pseudomonadota</taxon>
        <taxon>Betaproteobacteria</taxon>
        <taxon>Neisseriales</taxon>
        <taxon>Chromobacteriaceae</taxon>
        <taxon>Vogesella</taxon>
    </lineage>
</organism>
<dbReference type="SUPFAM" id="SSF54593">
    <property type="entry name" value="Glyoxalase/Bleomycin resistance protein/Dihydroxybiphenyl dioxygenase"/>
    <property type="match status" value="1"/>
</dbReference>
<gene>
    <name evidence="2" type="ORF">GCM10011419_29080</name>
</gene>
<evidence type="ECO:0000259" key="1">
    <source>
        <dbReference type="PROSITE" id="PS51819"/>
    </source>
</evidence>
<evidence type="ECO:0000313" key="3">
    <source>
        <dbReference type="Proteomes" id="UP000662678"/>
    </source>
</evidence>
<dbReference type="InterPro" id="IPR037523">
    <property type="entry name" value="VOC_core"/>
</dbReference>
<name>A0ABQ3HHD6_9NEIS</name>
<dbReference type="InterPro" id="IPR029068">
    <property type="entry name" value="Glyas_Bleomycin-R_OHBP_Dase"/>
</dbReference>
<dbReference type="PROSITE" id="PS51819">
    <property type="entry name" value="VOC"/>
    <property type="match status" value="1"/>
</dbReference>
<dbReference type="Proteomes" id="UP000662678">
    <property type="component" value="Unassembled WGS sequence"/>
</dbReference>
<evidence type="ECO:0000313" key="2">
    <source>
        <dbReference type="EMBL" id="GHD82080.1"/>
    </source>
</evidence>
<dbReference type="Gene3D" id="3.10.180.10">
    <property type="entry name" value="2,3-Dihydroxybiphenyl 1,2-Dioxygenase, domain 1"/>
    <property type="match status" value="1"/>
</dbReference>
<dbReference type="PANTHER" id="PTHR35006">
    <property type="entry name" value="GLYOXALASE FAMILY PROTEIN (AFU_ORTHOLOGUE AFUA_5G14830)"/>
    <property type="match status" value="1"/>
</dbReference>
<sequence>MRVRTPLLFVPSGGARAAVFSSRLLEFKMIDHTGVVVSDFARSKAFYVAALQAIGYELLMALPASVTGHADVAGFGEPPKPDFWISNGSPNKPPVHVAFRVEQRARVDAFYHAAIAAGGQDNGAPGLRPHYHPHYYGAFVLDPDGHNIEVVCHLPE</sequence>
<reference evidence="3" key="1">
    <citation type="journal article" date="2019" name="Int. J. Syst. Evol. Microbiol.">
        <title>The Global Catalogue of Microorganisms (GCM) 10K type strain sequencing project: providing services to taxonomists for standard genome sequencing and annotation.</title>
        <authorList>
            <consortium name="The Broad Institute Genomics Platform"/>
            <consortium name="The Broad Institute Genome Sequencing Center for Infectious Disease"/>
            <person name="Wu L."/>
            <person name="Ma J."/>
        </authorList>
    </citation>
    <scope>NUCLEOTIDE SEQUENCE [LARGE SCALE GENOMIC DNA]</scope>
    <source>
        <strain evidence="3">KCTC 23713</strain>
    </source>
</reference>
<feature type="domain" description="VOC" evidence="1">
    <location>
        <begin position="29"/>
        <end position="153"/>
    </location>
</feature>
<proteinExistence type="predicted"/>
<dbReference type="PANTHER" id="PTHR35006:SF2">
    <property type="entry name" value="GLYOXALASE FAMILY PROTEIN (AFU_ORTHOLOGUE AFUA_5G14830)"/>
    <property type="match status" value="1"/>
</dbReference>
<accession>A0ABQ3HHD6</accession>
<keyword evidence="3" id="KW-1185">Reference proteome</keyword>
<dbReference type="CDD" id="cd07262">
    <property type="entry name" value="VOC_like"/>
    <property type="match status" value="1"/>
</dbReference>
<dbReference type="EMBL" id="BMYP01000069">
    <property type="protein sequence ID" value="GHD82080.1"/>
    <property type="molecule type" value="Genomic_DNA"/>
</dbReference>